<feature type="chain" id="PRO_5046494278" description="DUF5689 domain-containing protein" evidence="1">
    <location>
        <begin position="22"/>
        <end position="278"/>
    </location>
</feature>
<dbReference type="InterPro" id="IPR043744">
    <property type="entry name" value="DUF5689"/>
</dbReference>
<keyword evidence="4" id="KW-1185">Reference proteome</keyword>
<dbReference type="EMBL" id="AP024484">
    <property type="protein sequence ID" value="BCS84622.1"/>
    <property type="molecule type" value="Genomic_DNA"/>
</dbReference>
<evidence type="ECO:0000313" key="4">
    <source>
        <dbReference type="Proteomes" id="UP001319045"/>
    </source>
</evidence>
<name>A0ABN6EFM5_9BACT</name>
<evidence type="ECO:0000256" key="1">
    <source>
        <dbReference type="SAM" id="SignalP"/>
    </source>
</evidence>
<feature type="domain" description="DUF5689" evidence="2">
    <location>
        <begin position="40"/>
        <end position="274"/>
    </location>
</feature>
<dbReference type="PROSITE" id="PS51257">
    <property type="entry name" value="PROKAR_LIPOPROTEIN"/>
    <property type="match status" value="1"/>
</dbReference>
<reference evidence="3 4" key="1">
    <citation type="journal article" date="2022" name="Int. J. Syst. Evol. Microbiol.">
        <title>Prevotella herbatica sp. nov., a plant polysaccharide-decomposing anaerobic bacterium isolated from a methanogenic reactor.</title>
        <authorList>
            <person name="Uek A."/>
            <person name="Tonouchi A."/>
            <person name="Kaku N."/>
            <person name="Ueki K."/>
        </authorList>
    </citation>
    <scope>NUCLEOTIDE SEQUENCE [LARGE SCALE GENOMIC DNA]</scope>
    <source>
        <strain evidence="3 4">WR041</strain>
    </source>
</reference>
<sequence>MKNIKYIMLALVCTLFTGCMDGNWDEPTGYQRGNTAVPETNIMTIAQVKAKYQSTLSQAYGYAPVTDDIQIKAYVTGNDIEGNLFSQISLEDGTGAILVGINEGGINGYLPIGTEIIVNLKGLYIGCYGMQPQIGDKYLSAKGETSVGRMSKLFWNQQFKYTGKTVTAVSTEFNQASLKDAQYLTDNAGKLMTIKGVTFTDGGQKVYSNKEDVVNNNCCERALNGLSSYNIVVRTSTYADFAAEKLPSSKVNITGIFTRYNNKWQVIIRKASDVENAN</sequence>
<accession>A0ABN6EFM5</accession>
<dbReference type="Pfam" id="PF18942">
    <property type="entry name" value="DUF5689"/>
    <property type="match status" value="1"/>
</dbReference>
<evidence type="ECO:0000259" key="2">
    <source>
        <dbReference type="Pfam" id="PF18942"/>
    </source>
</evidence>
<keyword evidence="1" id="KW-0732">Signal</keyword>
<organism evidence="3 4">
    <name type="scientific">Prevotella herbatica</name>
    <dbReference type="NCBI Taxonomy" id="2801997"/>
    <lineage>
        <taxon>Bacteria</taxon>
        <taxon>Pseudomonadati</taxon>
        <taxon>Bacteroidota</taxon>
        <taxon>Bacteroidia</taxon>
        <taxon>Bacteroidales</taxon>
        <taxon>Prevotellaceae</taxon>
        <taxon>Prevotella</taxon>
    </lineage>
</organism>
<proteinExistence type="predicted"/>
<gene>
    <name evidence="3" type="ORF">prwr041_05150</name>
</gene>
<dbReference type="Proteomes" id="UP001319045">
    <property type="component" value="Chromosome"/>
</dbReference>
<feature type="signal peptide" evidence="1">
    <location>
        <begin position="1"/>
        <end position="21"/>
    </location>
</feature>
<evidence type="ECO:0000313" key="3">
    <source>
        <dbReference type="EMBL" id="BCS84622.1"/>
    </source>
</evidence>
<dbReference type="RefSeq" id="WP_207154784.1">
    <property type="nucleotide sequence ID" value="NZ_AP024484.1"/>
</dbReference>
<protein>
    <recommendedName>
        <fullName evidence="2">DUF5689 domain-containing protein</fullName>
    </recommendedName>
</protein>